<evidence type="ECO:0000256" key="5">
    <source>
        <dbReference type="ARBA" id="ARBA00023268"/>
    </source>
</evidence>
<dbReference type="Gene3D" id="3.10.10.10">
    <property type="entry name" value="HIV Type 1 Reverse Transcriptase, subunit A, domain 1"/>
    <property type="match status" value="1"/>
</dbReference>
<accession>A0A6L2JL20</accession>
<keyword evidence="3" id="KW-0540">Nuclease</keyword>
<dbReference type="GO" id="GO:0003676">
    <property type="term" value="F:nucleic acid binding"/>
    <property type="evidence" value="ECO:0007669"/>
    <property type="project" value="InterPro"/>
</dbReference>
<dbReference type="Pfam" id="PF17919">
    <property type="entry name" value="RT_RNaseH_2"/>
    <property type="match status" value="1"/>
</dbReference>
<evidence type="ECO:0000256" key="1">
    <source>
        <dbReference type="ARBA" id="ARBA00022679"/>
    </source>
</evidence>
<sequence>MMIEIKKNVASESTIIDENRGRDDVRQNPKKRGTSNDVVASLDQRVAGVETSMAELKNQVEGLEGLDSNFTSMRKDFRVALNTLRGDLKREIHDLRDSFMGEIRKIREEFEDEVSTLHQVIEALQVDMALCKRSVASSGGNTNHGPKIDVPKPSPFVGKREARAVDDFLWEMEQYLEGVNVVDDASKITMATQNMKDTTALWWRPRYGDIEQGTATINTWAKFMADFKKQFYPKNAKNEANSRLRKLKQSGTIREYVKEFTSLVMEIPELSDQDSLFYFFDGLQRWAKKELERRGVKDLSTTIDHAKALIDFSTRMESSKPKDRKVNQEEGEGEKNARPKVRALVYSGATHNFVVDDEDKRLGINATKGSRTINAVNSPAKAIHGVAKDVRGKIGEWEGMIDLSVILVDDFKVVLGLKFLDKVRAFPMLFVNSLCILDGGKTCMSEPCYLEVTRLETDEGLSKVEVPNAIERVLEEFKDVMPKEFPKKLPLRREVDHTIELETGSKPPTKAPYRMPPLELEELRKQLKELIDAGYIRPSKAPYGAPVLFQRKKDESLWMCIDYRALNKVFQVLRDNELYVKLEKCSFAQDEVEYLGHKIKDGRLMMDGAKIKTIQDWEPPTKFIELRSFHGLVNYYQRFIMGYSSIASLLTDLLKKNKAWIWDEECQAVFVSMKKAVMEEPVLRLPIVTMPFELNTNASDFAVRGVLMQDGHPIAFKSQKLRDEKEEGLEHDPLAKKIIALAKDGRTQRFWLKGDMLFTKGDRLYVPKWGDLRREILKECHDSKWAAVDYEGVGINKIEQKKSRGLLEPLPTPKGPWEIVYMDFITCLPKSEGGGSIIVVVDRFSKYETFIAAPPDVMADDTAKLFFKNVLLDGVVQDNGDGFKLLHEFSSLNSRANEKGECTIGALSSSEATRKSPFELATGCQLLTLNALAASYQGSSPSAYKTIKEWPEQADLARAPLDKAAKKMKK</sequence>
<dbReference type="PANTHER" id="PTHR37984">
    <property type="entry name" value="PROTEIN CBG26694"/>
    <property type="match status" value="1"/>
</dbReference>
<evidence type="ECO:0000259" key="8">
    <source>
        <dbReference type="Pfam" id="PF17919"/>
    </source>
</evidence>
<keyword evidence="2" id="KW-0548">Nucleotidyltransferase</keyword>
<dbReference type="Pfam" id="PF19259">
    <property type="entry name" value="Ty3_capsid"/>
    <property type="match status" value="1"/>
</dbReference>
<feature type="region of interest" description="Disordered" evidence="7">
    <location>
        <begin position="16"/>
        <end position="35"/>
    </location>
</feature>
<feature type="compositionally biased region" description="Basic and acidic residues" evidence="7">
    <location>
        <begin position="317"/>
        <end position="337"/>
    </location>
</feature>
<evidence type="ECO:0000256" key="7">
    <source>
        <dbReference type="SAM" id="MobiDB-lite"/>
    </source>
</evidence>
<evidence type="ECO:0000256" key="6">
    <source>
        <dbReference type="SAM" id="Coils"/>
    </source>
</evidence>
<dbReference type="InterPro" id="IPR036397">
    <property type="entry name" value="RNaseH_sf"/>
</dbReference>
<dbReference type="SUPFAM" id="SSF53098">
    <property type="entry name" value="Ribonuclease H-like"/>
    <property type="match status" value="1"/>
</dbReference>
<dbReference type="GO" id="GO:0016779">
    <property type="term" value="F:nucleotidyltransferase activity"/>
    <property type="evidence" value="ECO:0007669"/>
    <property type="project" value="UniProtKB-KW"/>
</dbReference>
<dbReference type="InterPro" id="IPR012337">
    <property type="entry name" value="RNaseH-like_sf"/>
</dbReference>
<feature type="compositionally biased region" description="Basic and acidic residues" evidence="7">
    <location>
        <begin position="17"/>
        <end position="27"/>
    </location>
</feature>
<feature type="domain" description="Reverse transcriptase/retrotransposon-derived protein RNase H-like" evidence="8">
    <location>
        <begin position="662"/>
        <end position="726"/>
    </location>
</feature>
<protein>
    <recommendedName>
        <fullName evidence="11">Retrotransposon gag domain-containing protein</fullName>
    </recommendedName>
</protein>
<feature type="domain" description="Ty3 transposon capsid-like protein" evidence="9">
    <location>
        <begin position="149"/>
        <end position="334"/>
    </location>
</feature>
<dbReference type="EMBL" id="BKCJ010000936">
    <property type="protein sequence ID" value="GEU37490.1"/>
    <property type="molecule type" value="Genomic_DNA"/>
</dbReference>
<dbReference type="InterPro" id="IPR043128">
    <property type="entry name" value="Rev_trsase/Diguanyl_cyclase"/>
</dbReference>
<evidence type="ECO:0008006" key="11">
    <source>
        <dbReference type="Google" id="ProtNLM"/>
    </source>
</evidence>
<keyword evidence="5" id="KW-0511">Multifunctional enzyme</keyword>
<dbReference type="Gene3D" id="3.30.420.10">
    <property type="entry name" value="Ribonuclease H-like superfamily/Ribonuclease H"/>
    <property type="match status" value="1"/>
</dbReference>
<feature type="coiled-coil region" evidence="6">
    <location>
        <begin position="39"/>
        <end position="66"/>
    </location>
</feature>
<keyword evidence="6" id="KW-0175">Coiled coil</keyword>
<dbReference type="InterPro" id="IPR043502">
    <property type="entry name" value="DNA/RNA_pol_sf"/>
</dbReference>
<gene>
    <name evidence="10" type="ORF">Tci_009468</name>
</gene>
<dbReference type="SUPFAM" id="SSF56672">
    <property type="entry name" value="DNA/RNA polymerases"/>
    <property type="match status" value="1"/>
</dbReference>
<organism evidence="10">
    <name type="scientific">Tanacetum cinerariifolium</name>
    <name type="common">Dalmatian daisy</name>
    <name type="synonym">Chrysanthemum cinerariifolium</name>
    <dbReference type="NCBI Taxonomy" id="118510"/>
    <lineage>
        <taxon>Eukaryota</taxon>
        <taxon>Viridiplantae</taxon>
        <taxon>Streptophyta</taxon>
        <taxon>Embryophyta</taxon>
        <taxon>Tracheophyta</taxon>
        <taxon>Spermatophyta</taxon>
        <taxon>Magnoliopsida</taxon>
        <taxon>eudicotyledons</taxon>
        <taxon>Gunneridae</taxon>
        <taxon>Pentapetalae</taxon>
        <taxon>asterids</taxon>
        <taxon>campanulids</taxon>
        <taxon>Asterales</taxon>
        <taxon>Asteraceae</taxon>
        <taxon>Asteroideae</taxon>
        <taxon>Anthemideae</taxon>
        <taxon>Anthemidinae</taxon>
        <taxon>Tanacetum</taxon>
    </lineage>
</organism>
<name>A0A6L2JL20_TANCI</name>
<dbReference type="AlphaFoldDB" id="A0A6L2JL20"/>
<dbReference type="FunFam" id="3.30.70.270:FF:000063">
    <property type="entry name" value="Zinc knuckle domaincontaining protein"/>
    <property type="match status" value="1"/>
</dbReference>
<evidence type="ECO:0000259" key="9">
    <source>
        <dbReference type="Pfam" id="PF19259"/>
    </source>
</evidence>
<evidence type="ECO:0000313" key="10">
    <source>
        <dbReference type="EMBL" id="GEU37490.1"/>
    </source>
</evidence>
<dbReference type="InterPro" id="IPR041577">
    <property type="entry name" value="RT_RNaseH_2"/>
</dbReference>
<dbReference type="InterPro" id="IPR021109">
    <property type="entry name" value="Peptidase_aspartic_dom_sf"/>
</dbReference>
<dbReference type="GO" id="GO:0004519">
    <property type="term" value="F:endonuclease activity"/>
    <property type="evidence" value="ECO:0007669"/>
    <property type="project" value="UniProtKB-KW"/>
</dbReference>
<dbReference type="InterPro" id="IPR050951">
    <property type="entry name" value="Retrovirus_Pol_polyprotein"/>
</dbReference>
<reference evidence="10" key="1">
    <citation type="journal article" date="2019" name="Sci. Rep.">
        <title>Draft genome of Tanacetum cinerariifolium, the natural source of mosquito coil.</title>
        <authorList>
            <person name="Yamashiro T."/>
            <person name="Shiraishi A."/>
            <person name="Satake H."/>
            <person name="Nakayama K."/>
        </authorList>
    </citation>
    <scope>NUCLEOTIDE SEQUENCE</scope>
</reference>
<feature type="region of interest" description="Disordered" evidence="7">
    <location>
        <begin position="316"/>
        <end position="337"/>
    </location>
</feature>
<dbReference type="InterPro" id="IPR045358">
    <property type="entry name" value="Ty3_capsid"/>
</dbReference>
<dbReference type="PANTHER" id="PTHR37984:SF5">
    <property type="entry name" value="PROTEIN NYNRIN-LIKE"/>
    <property type="match status" value="1"/>
</dbReference>
<comment type="caution">
    <text evidence="10">The sequence shown here is derived from an EMBL/GenBank/DDBJ whole genome shotgun (WGS) entry which is preliminary data.</text>
</comment>
<evidence type="ECO:0000256" key="3">
    <source>
        <dbReference type="ARBA" id="ARBA00022722"/>
    </source>
</evidence>
<dbReference type="Gene3D" id="3.30.70.270">
    <property type="match status" value="2"/>
</dbReference>
<dbReference type="CDD" id="cd00303">
    <property type="entry name" value="retropepsin_like"/>
    <property type="match status" value="1"/>
</dbReference>
<proteinExistence type="predicted"/>
<evidence type="ECO:0000256" key="4">
    <source>
        <dbReference type="ARBA" id="ARBA00022759"/>
    </source>
</evidence>
<evidence type="ECO:0000256" key="2">
    <source>
        <dbReference type="ARBA" id="ARBA00022695"/>
    </source>
</evidence>
<dbReference type="Gene3D" id="2.40.70.10">
    <property type="entry name" value="Acid Proteases"/>
    <property type="match status" value="1"/>
</dbReference>
<keyword evidence="4" id="KW-0255">Endonuclease</keyword>
<keyword evidence="1" id="KW-0808">Transferase</keyword>
<keyword evidence="4" id="KW-0378">Hydrolase</keyword>